<evidence type="ECO:0000313" key="1">
    <source>
        <dbReference type="EMBL" id="AIW17454.1"/>
    </source>
</evidence>
<protein>
    <submittedName>
        <fullName evidence="1">Uncharacterized protein</fullName>
    </submittedName>
</protein>
<evidence type="ECO:0000313" key="2">
    <source>
        <dbReference type="Proteomes" id="UP000030071"/>
    </source>
</evidence>
<gene>
    <name evidence="1" type="ORF">IX91_25695</name>
</gene>
<dbReference type="GeneID" id="23448121"/>
<organism evidence="1 2">
    <name type="scientific">Vibrio tubiashii ATCC 19109</name>
    <dbReference type="NCBI Taxonomy" id="1051646"/>
    <lineage>
        <taxon>Bacteria</taxon>
        <taxon>Pseudomonadati</taxon>
        <taxon>Pseudomonadota</taxon>
        <taxon>Gammaproteobacteria</taxon>
        <taxon>Vibrionales</taxon>
        <taxon>Vibrionaceae</taxon>
        <taxon>Vibrio</taxon>
        <taxon>Vibrio oreintalis group</taxon>
    </lineage>
</organism>
<dbReference type="EMBL" id="CP009358">
    <property type="protein sequence ID" value="AIW17454.1"/>
    <property type="molecule type" value="Genomic_DNA"/>
</dbReference>
<dbReference type="PATRIC" id="fig|1051646.9.peg.5150"/>
<name>A0A0A0ST52_9VIBR</name>
<accession>A0A0A0ST52</accession>
<geneLocation type="plasmid" evidence="1 2">
    <name>p57</name>
</geneLocation>
<dbReference type="Proteomes" id="UP000030071">
    <property type="component" value="Plasmid p57"/>
</dbReference>
<keyword evidence="1" id="KW-0614">Plasmid</keyword>
<dbReference type="AlphaFoldDB" id="A0A0A0ST52"/>
<reference evidence="1 2" key="1">
    <citation type="submission" date="2014-08" db="EMBL/GenBank/DDBJ databases">
        <title>First Complete Genome Sequence of the Shellfish Pathogen Vibrio tubiashii.</title>
        <authorList>
            <person name="Richards G.P."/>
            <person name="Needleman D.S."/>
            <person name="Watson M.A."/>
            <person name="Bono J.L."/>
        </authorList>
    </citation>
    <scope>NUCLEOTIDE SEQUENCE [LARGE SCALE GENOMIC DNA]</scope>
    <source>
        <strain evidence="1 2">ATCC 19109</strain>
        <plasmid evidence="2">Plasmid p57</plasmid>
    </source>
</reference>
<proteinExistence type="predicted"/>
<sequence>MTNKSDKRRYFPVGDVERVEYPCQKCNQGFYRYNVNGERIEKHNQMQHNCTHCNAVTFFTIRAVKPNGTVLYVKH</sequence>
<dbReference type="KEGG" id="vtu:IX91_25695"/>
<dbReference type="RefSeq" id="WP_004749179.1">
    <property type="nucleotide sequence ID" value="NZ_AFWI01000146.1"/>
</dbReference>
<dbReference type="HOGENOM" id="CLU_2670149_0_0_6"/>